<sequence>MAAACLAAAVLVGLSALAPPPPSGVSVLVVSRAVEAGEELGTGSVERATLPQRAVPASGLADETVLGQRAAIRLEKGTVLTRTMTSGDAAARLAETERLVEVPVQIGAELATPGARVDVVAVGPDSFGSEGSAQVVGRGARVLSTRSQTRGGPWDGETSITYITIAVPQQTASLVVGAASHNQLGIMLSP</sequence>
<reference evidence="3 4" key="1">
    <citation type="submission" date="2020-12" db="EMBL/GenBank/DDBJ databases">
        <authorList>
            <person name="Zhou J."/>
        </authorList>
    </citation>
    <scope>NUCLEOTIDE SEQUENCE [LARGE SCALE GENOMIC DNA]</scope>
    <source>
        <strain evidence="3 4">CCUG 61299</strain>
    </source>
</reference>
<protein>
    <submittedName>
        <fullName evidence="3">Flagellar biosynthesis protein FlgA</fullName>
    </submittedName>
</protein>
<evidence type="ECO:0000259" key="2">
    <source>
        <dbReference type="SMART" id="SM00858"/>
    </source>
</evidence>
<dbReference type="Proteomes" id="UP000595895">
    <property type="component" value="Chromosome"/>
</dbReference>
<feature type="signal peptide" evidence="1">
    <location>
        <begin position="1"/>
        <end position="18"/>
    </location>
</feature>
<keyword evidence="3" id="KW-0282">Flagellum</keyword>
<dbReference type="InterPro" id="IPR013974">
    <property type="entry name" value="SAF"/>
</dbReference>
<organism evidence="3 4">
    <name type="scientific">Actinomyces weissii</name>
    <dbReference type="NCBI Taxonomy" id="675090"/>
    <lineage>
        <taxon>Bacteria</taxon>
        <taxon>Bacillati</taxon>
        <taxon>Actinomycetota</taxon>
        <taxon>Actinomycetes</taxon>
        <taxon>Actinomycetales</taxon>
        <taxon>Actinomycetaceae</taxon>
        <taxon>Actinomyces</taxon>
    </lineage>
</organism>
<dbReference type="KEGG" id="awe:JG540_09050"/>
<keyword evidence="4" id="KW-1185">Reference proteome</keyword>
<dbReference type="Pfam" id="PF08666">
    <property type="entry name" value="SAF"/>
    <property type="match status" value="1"/>
</dbReference>
<dbReference type="AlphaFoldDB" id="A0A7T7MBJ9"/>
<gene>
    <name evidence="3" type="ORF">JG540_09050</name>
</gene>
<dbReference type="EMBL" id="CP066802">
    <property type="protein sequence ID" value="QQM68456.1"/>
    <property type="molecule type" value="Genomic_DNA"/>
</dbReference>
<feature type="chain" id="PRO_5039357886" evidence="1">
    <location>
        <begin position="19"/>
        <end position="190"/>
    </location>
</feature>
<evidence type="ECO:0000313" key="3">
    <source>
        <dbReference type="EMBL" id="QQM68456.1"/>
    </source>
</evidence>
<proteinExistence type="predicted"/>
<evidence type="ECO:0000313" key="4">
    <source>
        <dbReference type="Proteomes" id="UP000595895"/>
    </source>
</evidence>
<accession>A0A7T7MBJ9</accession>
<keyword evidence="3" id="KW-0966">Cell projection</keyword>
<dbReference type="SMART" id="SM00858">
    <property type="entry name" value="SAF"/>
    <property type="match status" value="1"/>
</dbReference>
<feature type="domain" description="SAF" evidence="2">
    <location>
        <begin position="25"/>
        <end position="86"/>
    </location>
</feature>
<keyword evidence="1" id="KW-0732">Signal</keyword>
<keyword evidence="3" id="KW-0969">Cilium</keyword>
<evidence type="ECO:0000256" key="1">
    <source>
        <dbReference type="SAM" id="SignalP"/>
    </source>
</evidence>
<dbReference type="CDD" id="cd11614">
    <property type="entry name" value="SAF_CpaB_FlgA_like"/>
    <property type="match status" value="1"/>
</dbReference>
<name>A0A7T7MBJ9_9ACTO</name>